<dbReference type="Pfam" id="PF02714">
    <property type="entry name" value="RSN1_7TM"/>
    <property type="match status" value="1"/>
</dbReference>
<evidence type="ECO:0000313" key="3">
    <source>
        <dbReference type="EMBL" id="KAK8958430.1"/>
    </source>
</evidence>
<organism evidence="3 4">
    <name type="scientific">Platanthera guangdongensis</name>
    <dbReference type="NCBI Taxonomy" id="2320717"/>
    <lineage>
        <taxon>Eukaryota</taxon>
        <taxon>Viridiplantae</taxon>
        <taxon>Streptophyta</taxon>
        <taxon>Embryophyta</taxon>
        <taxon>Tracheophyta</taxon>
        <taxon>Spermatophyta</taxon>
        <taxon>Magnoliopsida</taxon>
        <taxon>Liliopsida</taxon>
        <taxon>Asparagales</taxon>
        <taxon>Orchidaceae</taxon>
        <taxon>Orchidoideae</taxon>
        <taxon>Orchideae</taxon>
        <taxon>Orchidinae</taxon>
        <taxon>Platanthera</taxon>
    </lineage>
</organism>
<keyword evidence="1" id="KW-1133">Transmembrane helix</keyword>
<dbReference type="PANTHER" id="PTHR13018">
    <property type="entry name" value="PROBABLE MEMBRANE PROTEIN DUF221-RELATED"/>
    <property type="match status" value="1"/>
</dbReference>
<dbReference type="InterPro" id="IPR045122">
    <property type="entry name" value="Csc1-like"/>
</dbReference>
<protein>
    <recommendedName>
        <fullName evidence="2">CSC1/OSCA1-like 7TM region domain-containing protein</fullName>
    </recommendedName>
</protein>
<reference evidence="3 4" key="1">
    <citation type="journal article" date="2022" name="Nat. Plants">
        <title>Genomes of leafy and leafless Platanthera orchids illuminate the evolution of mycoheterotrophy.</title>
        <authorList>
            <person name="Li M.H."/>
            <person name="Liu K.W."/>
            <person name="Li Z."/>
            <person name="Lu H.C."/>
            <person name="Ye Q.L."/>
            <person name="Zhang D."/>
            <person name="Wang J.Y."/>
            <person name="Li Y.F."/>
            <person name="Zhong Z.M."/>
            <person name="Liu X."/>
            <person name="Yu X."/>
            <person name="Liu D.K."/>
            <person name="Tu X.D."/>
            <person name="Liu B."/>
            <person name="Hao Y."/>
            <person name="Liao X.Y."/>
            <person name="Jiang Y.T."/>
            <person name="Sun W.H."/>
            <person name="Chen J."/>
            <person name="Chen Y.Q."/>
            <person name="Ai Y."/>
            <person name="Zhai J.W."/>
            <person name="Wu S.S."/>
            <person name="Zhou Z."/>
            <person name="Hsiao Y.Y."/>
            <person name="Wu W.L."/>
            <person name="Chen Y.Y."/>
            <person name="Lin Y.F."/>
            <person name="Hsu J.L."/>
            <person name="Li C.Y."/>
            <person name="Wang Z.W."/>
            <person name="Zhao X."/>
            <person name="Zhong W.Y."/>
            <person name="Ma X.K."/>
            <person name="Ma L."/>
            <person name="Huang J."/>
            <person name="Chen G.Z."/>
            <person name="Huang M.Z."/>
            <person name="Huang L."/>
            <person name="Peng D.H."/>
            <person name="Luo Y.B."/>
            <person name="Zou S.Q."/>
            <person name="Chen S.P."/>
            <person name="Lan S."/>
            <person name="Tsai W.C."/>
            <person name="Van de Peer Y."/>
            <person name="Liu Z.J."/>
        </authorList>
    </citation>
    <scope>NUCLEOTIDE SEQUENCE [LARGE SCALE GENOMIC DNA]</scope>
    <source>
        <strain evidence="3">Lor288</strain>
    </source>
</reference>
<evidence type="ECO:0000256" key="1">
    <source>
        <dbReference type="SAM" id="Phobius"/>
    </source>
</evidence>
<evidence type="ECO:0000313" key="4">
    <source>
        <dbReference type="Proteomes" id="UP001412067"/>
    </source>
</evidence>
<accession>A0ABR2M468</accession>
<keyword evidence="4" id="KW-1185">Reference proteome</keyword>
<sequence length="187" mass="20851">MIICGDGKKTIQVLFDERSSKSMTAEGCQFNASQLTSLLFNSHETSNELLSSKSVCISQGKGPFVIHCTLRPLNISCVVTVHSRLQTSGTCFDYFIKKHRLPKTIGIAIPQKATFFITYVMVDGWAGVAGEILRLKPLIIYHIKNLFFCVTIPFLGSSMLLSLEILLCGLEDAEVDYYLTKIEMIPF</sequence>
<feature type="domain" description="CSC1/OSCA1-like 7TM region" evidence="2">
    <location>
        <begin position="88"/>
        <end position="151"/>
    </location>
</feature>
<dbReference type="PANTHER" id="PTHR13018:SF5">
    <property type="entry name" value="RE44586P"/>
    <property type="match status" value="1"/>
</dbReference>
<dbReference type="Proteomes" id="UP001412067">
    <property type="component" value="Unassembled WGS sequence"/>
</dbReference>
<name>A0ABR2M468_9ASPA</name>
<proteinExistence type="predicted"/>
<dbReference type="EMBL" id="JBBWWR010000012">
    <property type="protein sequence ID" value="KAK8958430.1"/>
    <property type="molecule type" value="Genomic_DNA"/>
</dbReference>
<comment type="caution">
    <text evidence="3">The sequence shown here is derived from an EMBL/GenBank/DDBJ whole genome shotgun (WGS) entry which is preliminary data.</text>
</comment>
<feature type="transmembrane region" description="Helical" evidence="1">
    <location>
        <begin position="146"/>
        <end position="167"/>
    </location>
</feature>
<dbReference type="InterPro" id="IPR003864">
    <property type="entry name" value="CSC1/OSCA1-like_7TM"/>
</dbReference>
<gene>
    <name evidence="3" type="ORF">KSP40_PGU007115</name>
</gene>
<evidence type="ECO:0000259" key="2">
    <source>
        <dbReference type="Pfam" id="PF02714"/>
    </source>
</evidence>
<keyword evidence="1" id="KW-0472">Membrane</keyword>
<keyword evidence="1" id="KW-0812">Transmembrane</keyword>